<dbReference type="InterPro" id="IPR014710">
    <property type="entry name" value="RmlC-like_jellyroll"/>
</dbReference>
<dbReference type="EMBL" id="LNQE01000029">
    <property type="protein sequence ID" value="KUG29842.1"/>
    <property type="molecule type" value="Genomic_DNA"/>
</dbReference>
<gene>
    <name evidence="2" type="ORF">ASZ90_000265</name>
</gene>
<dbReference type="InterPro" id="IPR046058">
    <property type="entry name" value="WbuC_cupin"/>
</dbReference>
<dbReference type="InterPro" id="IPR027565">
    <property type="entry name" value="Cupin_WbuC"/>
</dbReference>
<keyword evidence="2" id="KW-0456">Lyase</keyword>
<dbReference type="GO" id="GO:0004834">
    <property type="term" value="F:tryptophan synthase activity"/>
    <property type="evidence" value="ECO:0007669"/>
    <property type="project" value="UniProtKB-EC"/>
</dbReference>
<dbReference type="AlphaFoldDB" id="A0A0W8G9U7"/>
<evidence type="ECO:0000259" key="1">
    <source>
        <dbReference type="Pfam" id="PF19480"/>
    </source>
</evidence>
<accession>A0A0W8G9U7</accession>
<protein>
    <submittedName>
        <fullName evidence="2">Tryptophan synthase beta chain like</fullName>
        <ecNumber evidence="2">4.2.1.20</ecNumber>
    </submittedName>
</protein>
<dbReference type="Pfam" id="PF19480">
    <property type="entry name" value="DUF6016"/>
    <property type="match status" value="1"/>
</dbReference>
<feature type="domain" description="Cupin fold metalloprotein WbuC cupin" evidence="1">
    <location>
        <begin position="25"/>
        <end position="104"/>
    </location>
</feature>
<dbReference type="CDD" id="cd07005">
    <property type="entry name" value="cupin_WbuC-like"/>
    <property type="match status" value="1"/>
</dbReference>
<reference evidence="2" key="1">
    <citation type="journal article" date="2015" name="Proc. Natl. Acad. Sci. U.S.A.">
        <title>Networks of energetic and metabolic interactions define dynamics in microbial communities.</title>
        <authorList>
            <person name="Embree M."/>
            <person name="Liu J.K."/>
            <person name="Al-Bassam M.M."/>
            <person name="Zengler K."/>
        </authorList>
    </citation>
    <scope>NUCLEOTIDE SEQUENCE</scope>
</reference>
<dbReference type="InterPro" id="IPR011051">
    <property type="entry name" value="RmlC_Cupin_sf"/>
</dbReference>
<dbReference type="NCBIfam" id="TIGR04366">
    <property type="entry name" value="cupin_WbuC"/>
    <property type="match status" value="1"/>
</dbReference>
<sequence length="189" mass="20644">MHGTRIERISPHATVSGHARAAVADDDLIVRICRAARDNPRGREVHRFHAADDDPLQRMLNALCPGSYVQPHRHASPEKAESFVILRGALGVVLFDEAGNAREKDFILLERERGVHLADILPGVWHTIFALAPDTVAFEAKAGPYLPGSAKDFAPFAPAEGSPGAAAYLMALEDRFRSVWGLPPRAWGE</sequence>
<dbReference type="EC" id="4.2.1.20" evidence="2"/>
<dbReference type="SUPFAM" id="SSF51182">
    <property type="entry name" value="RmlC-like cupins"/>
    <property type="match status" value="1"/>
</dbReference>
<dbReference type="Gene3D" id="2.60.120.10">
    <property type="entry name" value="Jelly Rolls"/>
    <property type="match status" value="1"/>
</dbReference>
<evidence type="ECO:0000313" key="2">
    <source>
        <dbReference type="EMBL" id="KUG29842.1"/>
    </source>
</evidence>
<organism evidence="2">
    <name type="scientific">hydrocarbon metagenome</name>
    <dbReference type="NCBI Taxonomy" id="938273"/>
    <lineage>
        <taxon>unclassified sequences</taxon>
        <taxon>metagenomes</taxon>
        <taxon>ecological metagenomes</taxon>
    </lineage>
</organism>
<comment type="caution">
    <text evidence="2">The sequence shown here is derived from an EMBL/GenBank/DDBJ whole genome shotgun (WGS) entry which is preliminary data.</text>
</comment>
<name>A0A0W8G9U7_9ZZZZ</name>
<proteinExistence type="predicted"/>